<accession>A0A167K0I4</accession>
<dbReference type="Proteomes" id="UP000076738">
    <property type="component" value="Unassembled WGS sequence"/>
</dbReference>
<evidence type="ECO:0000256" key="1">
    <source>
        <dbReference type="SAM" id="MobiDB-lite"/>
    </source>
</evidence>
<dbReference type="EMBL" id="KV417296">
    <property type="protein sequence ID" value="KZO94124.1"/>
    <property type="molecule type" value="Genomic_DNA"/>
</dbReference>
<dbReference type="AlphaFoldDB" id="A0A167K0I4"/>
<proteinExistence type="predicted"/>
<name>A0A167K0I4_CALVF</name>
<protein>
    <submittedName>
        <fullName evidence="2">Uncharacterized protein</fullName>
    </submittedName>
</protein>
<feature type="region of interest" description="Disordered" evidence="1">
    <location>
        <begin position="163"/>
        <end position="194"/>
    </location>
</feature>
<gene>
    <name evidence="2" type="ORF">CALVIDRAFT_581286</name>
</gene>
<evidence type="ECO:0000313" key="2">
    <source>
        <dbReference type="EMBL" id="KZO94124.1"/>
    </source>
</evidence>
<organism evidence="2 3">
    <name type="scientific">Calocera viscosa (strain TUFC12733)</name>
    <dbReference type="NCBI Taxonomy" id="1330018"/>
    <lineage>
        <taxon>Eukaryota</taxon>
        <taxon>Fungi</taxon>
        <taxon>Dikarya</taxon>
        <taxon>Basidiomycota</taxon>
        <taxon>Agaricomycotina</taxon>
        <taxon>Dacrymycetes</taxon>
        <taxon>Dacrymycetales</taxon>
        <taxon>Dacrymycetaceae</taxon>
        <taxon>Calocera</taxon>
    </lineage>
</organism>
<sequence>MAVVFGHLVDYERDLTTWKGSWKGESNKGLALENCLSPGVGGPGATDCESPIHTNTPWHNIPASLSSGGLIDIVVVHNWNSSNGYTMPFQPHFAAGPILPIDKNVQDYLLAVPNEPILLQSKEQPGDPFFGGRVFMAFSLILTKEMDVSSVLCWRKTGDSQHYSQHSRAAKKESVSVWRHSGAIPEPGEKTGRR</sequence>
<reference evidence="2 3" key="1">
    <citation type="journal article" date="2016" name="Mol. Biol. Evol.">
        <title>Comparative Genomics of Early-Diverging Mushroom-Forming Fungi Provides Insights into the Origins of Lignocellulose Decay Capabilities.</title>
        <authorList>
            <person name="Nagy L.G."/>
            <person name="Riley R."/>
            <person name="Tritt A."/>
            <person name="Adam C."/>
            <person name="Daum C."/>
            <person name="Floudas D."/>
            <person name="Sun H."/>
            <person name="Yadav J.S."/>
            <person name="Pangilinan J."/>
            <person name="Larsson K.H."/>
            <person name="Matsuura K."/>
            <person name="Barry K."/>
            <person name="Labutti K."/>
            <person name="Kuo R."/>
            <person name="Ohm R.A."/>
            <person name="Bhattacharya S.S."/>
            <person name="Shirouzu T."/>
            <person name="Yoshinaga Y."/>
            <person name="Martin F.M."/>
            <person name="Grigoriev I.V."/>
            <person name="Hibbett D.S."/>
        </authorList>
    </citation>
    <scope>NUCLEOTIDE SEQUENCE [LARGE SCALE GENOMIC DNA]</scope>
    <source>
        <strain evidence="2 3">TUFC12733</strain>
    </source>
</reference>
<evidence type="ECO:0000313" key="3">
    <source>
        <dbReference type="Proteomes" id="UP000076738"/>
    </source>
</evidence>
<keyword evidence="3" id="KW-1185">Reference proteome</keyword>